<dbReference type="SUPFAM" id="SSF53067">
    <property type="entry name" value="Actin-like ATPase domain"/>
    <property type="match status" value="2"/>
</dbReference>
<dbReference type="InterPro" id="IPR029047">
    <property type="entry name" value="HSP70_peptide-bd_sf"/>
</dbReference>
<protein>
    <submittedName>
        <fullName evidence="5">Hsp70</fullName>
    </submittedName>
</protein>
<sequence length="1231" mass="138686">MILSFFRLEHEMLSHLQEKDYIRAVEVCVAMQSHSYEPVSIDRFVILRSIRRRVARAIPELRQQFDETLVALIHNFNSTEYGSLVQAITLLDSKSPSSVSSIPQIIVRGLEDICRQFIQTNMLDTAMGKREGNMPTASQVIEELLDCYEVLVKLLHSYNLFVQWHENLVANNPEKFVVISDEKLSDQIIEASTLHLANFEQYRCIVWEQMQQSLADIIDRLTITNDFKAENVVALAQSTLLMASIGANFSNQTTSQKLTTALTNKCRGFLKTMQKDSIELLRMLLDTEKWERLSVSLDHHQSSITTLLEQRSGYSLPTRANACRVQELCNPTESILVKYSTHGNPFSLDKRSRFTSCDAMQRYTFENKPQEDPLGDEEENMIKRLIDMDPYLNGDFNSEAMMTPQQEEIVRFGSKHVISSSSLSGFIRLCGVYMKLMEQLPHLAWNAFLELANLFDFVFYASVTISCPDNYLARLLTRQTPSDLNCEELRQQLSRIQSEFNLGLTPQSVPVRVTQLPLSIANSSENNRFAIIERVVVMESLVFQWHVFSTLHQNTIKHFIPSENHTMMETMMVTMDEAVKEARSYVYACMAPSLISATSIPSMIERALWDTFDLSEQHNEYVVTLVRRCGIFWGMLQGSPVPIEVRDEIWLYVVRAIMEALVEGYASVKKCSLEGRALMSMDLIALQNGLDLINHVSNQDQSLWSRSYVNNYIKAYYFQEKELLDFITINKKHYRKAHLISLAMNGVCGQIRRVHFNGKVSIIANDQGFRTTPCVVAFETEDVVVGDSAVAKLHNNAANTVYHLKRVLGKKHADVKSLDYIKGWSFEVKPDKKGYTAAAVTHKDAQREVSAQEFASLVLRKLKDLAEDYTGVKINNCVLSVPQEFSEEQKTLMNEAAKLAGIQVMRYISEPIAAAIAYGFDETKSIESKLIVVVDIGGASSDITLLSADKGLFNVLGHVGDDALGGEDFTHALLEHCVKTFERQKKVVLKDNTRALYRIKLACEQAKKSLSTQSQVTIEVDSLAEGHDMIVKLSRSRFEEMIGDYVRKAVVDINKLLEETNMDKESIDHVILAGGSTRIPKVQAAIEDLFDNKKATSTIVPDEAIAYGATVEAATLSETADWDNLPSDPLNMVEAVPLNLSLGLADGTVYEMIQRNTILPATAQEVFTTHVDNQKAVYLQVYEGQRLMAKDNTLLANLTISGIPPMEAGSPEIEVSFNVTRKSVLTVKAHL</sequence>
<keyword evidence="2" id="KW-0547">Nucleotide-binding</keyword>
<keyword evidence="6" id="KW-1185">Reference proteome</keyword>
<evidence type="ECO:0000256" key="3">
    <source>
        <dbReference type="ARBA" id="ARBA00022840"/>
    </source>
</evidence>
<evidence type="ECO:0000313" key="5">
    <source>
        <dbReference type="EMBL" id="OQR91830.1"/>
    </source>
</evidence>
<dbReference type="PROSITE" id="PS01036">
    <property type="entry name" value="HSP70_3"/>
    <property type="match status" value="1"/>
</dbReference>
<dbReference type="STRING" id="74557.A0A1V9Z1Y1"/>
<dbReference type="InterPro" id="IPR013126">
    <property type="entry name" value="Hsp_70_fam"/>
</dbReference>
<dbReference type="AlphaFoldDB" id="A0A1V9Z1Y1"/>
<dbReference type="Pfam" id="PF00012">
    <property type="entry name" value="HSP70"/>
    <property type="match status" value="1"/>
</dbReference>
<evidence type="ECO:0000259" key="4">
    <source>
        <dbReference type="Pfam" id="PF10474"/>
    </source>
</evidence>
<dbReference type="CDD" id="cd24028">
    <property type="entry name" value="ASKHA_NBD_HSP70_HSPA1-like"/>
    <property type="match status" value="1"/>
</dbReference>
<organism evidence="5 6">
    <name type="scientific">Thraustotheca clavata</name>
    <dbReference type="NCBI Taxonomy" id="74557"/>
    <lineage>
        <taxon>Eukaryota</taxon>
        <taxon>Sar</taxon>
        <taxon>Stramenopiles</taxon>
        <taxon>Oomycota</taxon>
        <taxon>Saprolegniomycetes</taxon>
        <taxon>Saprolegniales</taxon>
        <taxon>Achlyaceae</taxon>
        <taxon>Thraustotheca</taxon>
    </lineage>
</organism>
<dbReference type="Proteomes" id="UP000243217">
    <property type="component" value="Unassembled WGS sequence"/>
</dbReference>
<evidence type="ECO:0000256" key="1">
    <source>
        <dbReference type="ARBA" id="ARBA00007381"/>
    </source>
</evidence>
<dbReference type="EMBL" id="JNBS01002385">
    <property type="protein sequence ID" value="OQR91830.1"/>
    <property type="molecule type" value="Genomic_DNA"/>
</dbReference>
<proteinExistence type="inferred from homology"/>
<dbReference type="InterPro" id="IPR018181">
    <property type="entry name" value="Heat_shock_70_CS"/>
</dbReference>
<dbReference type="GO" id="GO:0140662">
    <property type="term" value="F:ATP-dependent protein folding chaperone"/>
    <property type="evidence" value="ECO:0007669"/>
    <property type="project" value="InterPro"/>
</dbReference>
<dbReference type="OrthoDB" id="66550at2759"/>
<dbReference type="Gene3D" id="3.90.640.10">
    <property type="entry name" value="Actin, Chain A, domain 4"/>
    <property type="match status" value="1"/>
</dbReference>
<name>A0A1V9Z1Y1_9STRA</name>
<keyword evidence="3" id="KW-0067">ATP-binding</keyword>
<dbReference type="Pfam" id="PF10474">
    <property type="entry name" value="Syndetin_C"/>
    <property type="match status" value="1"/>
</dbReference>
<accession>A0A1V9Z1Y1</accession>
<feature type="domain" description="Syndetin C-terminal" evidence="4">
    <location>
        <begin position="529"/>
        <end position="744"/>
    </location>
</feature>
<evidence type="ECO:0000313" key="6">
    <source>
        <dbReference type="Proteomes" id="UP000243217"/>
    </source>
</evidence>
<dbReference type="Gene3D" id="3.30.420.40">
    <property type="match status" value="2"/>
</dbReference>
<dbReference type="Gene3D" id="2.60.34.10">
    <property type="entry name" value="Substrate Binding Domain Of DNAk, Chain A, domain 1"/>
    <property type="match status" value="1"/>
</dbReference>
<dbReference type="FunFam" id="3.90.640.10:FF:000010">
    <property type="entry name" value="heat shock 70 kDa protein 14"/>
    <property type="match status" value="1"/>
</dbReference>
<reference evidence="5 6" key="1">
    <citation type="journal article" date="2014" name="Genome Biol. Evol.">
        <title>The secreted proteins of Achlya hypogyna and Thraustotheca clavata identify the ancestral oomycete secretome and reveal gene acquisitions by horizontal gene transfer.</title>
        <authorList>
            <person name="Misner I."/>
            <person name="Blouin N."/>
            <person name="Leonard G."/>
            <person name="Richards T.A."/>
            <person name="Lane C.E."/>
        </authorList>
    </citation>
    <scope>NUCLEOTIDE SEQUENCE [LARGE SCALE GENOMIC DNA]</scope>
    <source>
        <strain evidence="5 6">ATCC 34112</strain>
    </source>
</reference>
<gene>
    <name evidence="5" type="ORF">THRCLA_08860</name>
</gene>
<dbReference type="GO" id="GO:0005524">
    <property type="term" value="F:ATP binding"/>
    <property type="evidence" value="ECO:0007669"/>
    <property type="project" value="UniProtKB-KW"/>
</dbReference>
<comment type="caution">
    <text evidence="5">The sequence shown here is derived from an EMBL/GenBank/DDBJ whole genome shotgun (WGS) entry which is preliminary data.</text>
</comment>
<dbReference type="PANTHER" id="PTHR19375">
    <property type="entry name" value="HEAT SHOCK PROTEIN 70KDA"/>
    <property type="match status" value="1"/>
</dbReference>
<dbReference type="PRINTS" id="PR00301">
    <property type="entry name" value="HEATSHOCK70"/>
</dbReference>
<dbReference type="InterPro" id="IPR043129">
    <property type="entry name" value="ATPase_NBD"/>
</dbReference>
<comment type="similarity">
    <text evidence="1">Belongs to the heat shock protein 70 family.</text>
</comment>
<dbReference type="SUPFAM" id="SSF100920">
    <property type="entry name" value="Heat shock protein 70kD (HSP70), peptide-binding domain"/>
    <property type="match status" value="1"/>
</dbReference>
<feature type="non-terminal residue" evidence="5">
    <location>
        <position position="1231"/>
    </location>
</feature>
<dbReference type="InterPro" id="IPR019514">
    <property type="entry name" value="Syndetin_C"/>
</dbReference>
<dbReference type="Gene3D" id="3.30.30.30">
    <property type="match status" value="1"/>
</dbReference>
<evidence type="ECO:0000256" key="2">
    <source>
        <dbReference type="ARBA" id="ARBA00022741"/>
    </source>
</evidence>